<evidence type="ECO:0000313" key="3">
    <source>
        <dbReference type="Proteomes" id="UP001589896"/>
    </source>
</evidence>
<dbReference type="Proteomes" id="UP001589896">
    <property type="component" value="Unassembled WGS sequence"/>
</dbReference>
<dbReference type="Pfam" id="PF01963">
    <property type="entry name" value="TraB_PrgY_gumN"/>
    <property type="match status" value="1"/>
</dbReference>
<feature type="chain" id="PRO_5047263255" evidence="1">
    <location>
        <begin position="22"/>
        <end position="349"/>
    </location>
</feature>
<protein>
    <submittedName>
        <fullName evidence="2">TraB/GumN family protein</fullName>
    </submittedName>
</protein>
<feature type="signal peptide" evidence="1">
    <location>
        <begin position="1"/>
        <end position="21"/>
    </location>
</feature>
<reference evidence="2 3" key="1">
    <citation type="submission" date="2024-09" db="EMBL/GenBank/DDBJ databases">
        <authorList>
            <person name="Sun Q."/>
            <person name="Mori K."/>
        </authorList>
    </citation>
    <scope>NUCLEOTIDE SEQUENCE [LARGE SCALE GENOMIC DNA]</scope>
    <source>
        <strain evidence="2 3">KCTC 23076</strain>
    </source>
</reference>
<keyword evidence="3" id="KW-1185">Reference proteome</keyword>
<evidence type="ECO:0000313" key="2">
    <source>
        <dbReference type="EMBL" id="MFC0678923.1"/>
    </source>
</evidence>
<gene>
    <name evidence="2" type="ORF">ACFFGH_13835</name>
</gene>
<keyword evidence="1" id="KW-0732">Signal</keyword>
<accession>A0ABV6RSK5</accession>
<dbReference type="EMBL" id="JBHLTG010000003">
    <property type="protein sequence ID" value="MFC0678923.1"/>
    <property type="molecule type" value="Genomic_DNA"/>
</dbReference>
<organism evidence="2 3">
    <name type="scientific">Lysobacter korlensis</name>
    <dbReference type="NCBI Taxonomy" id="553636"/>
    <lineage>
        <taxon>Bacteria</taxon>
        <taxon>Pseudomonadati</taxon>
        <taxon>Pseudomonadota</taxon>
        <taxon>Gammaproteobacteria</taxon>
        <taxon>Lysobacterales</taxon>
        <taxon>Lysobacteraceae</taxon>
        <taxon>Lysobacter</taxon>
    </lineage>
</organism>
<dbReference type="CDD" id="cd14788">
    <property type="entry name" value="GumN"/>
    <property type="match status" value="1"/>
</dbReference>
<proteinExistence type="predicted"/>
<comment type="caution">
    <text evidence="2">The sequence shown here is derived from an EMBL/GenBank/DDBJ whole genome shotgun (WGS) entry which is preliminary data.</text>
</comment>
<sequence>MHPVVPALLAVGFATPFMAFASSAVLDAPPTAAAPAVAAATDGGPIRDMDAVVVSGVVSGPGMWKVRKGDHTLWVLGTLSPLPKKIEWVSRDVDAVLRQAQEVIWQPSLVIGTNIGMFRGLMLAPKALGARKNPDGETLQDVVPAEMYARWLPLKQKYVGRDGGIEKWRPMFAAMELFDEAMDDVGLVKSGVVQPTIERAVKQHKIPVTSPSVKIAIEDPKQMLNEFRNTKLDDLDCFGKTLDRLETDIDAMRDRANAWAVGDIEALRALPYSDQNEACMQAAMRAGVMRKRVARDIDAEVRDAWMAAAEKALAKNRVTFSTLPMRELLKPDGYLARLQAKGYTVEAPQ</sequence>
<dbReference type="InterPro" id="IPR002816">
    <property type="entry name" value="TraB/PrgY/GumN_fam"/>
</dbReference>
<evidence type="ECO:0000256" key="1">
    <source>
        <dbReference type="SAM" id="SignalP"/>
    </source>
</evidence>
<dbReference type="RefSeq" id="WP_386669195.1">
    <property type="nucleotide sequence ID" value="NZ_JBHLTG010000003.1"/>
</dbReference>
<name>A0ABV6RSK5_9GAMM</name>